<name>A0ABN8E5D6_9VIBR</name>
<gene>
    <name evidence="10 11" type="primary">lolA</name>
    <name evidence="11" type="ORF">VMF7928_02127</name>
</gene>
<comment type="subcellular location">
    <subcellularLocation>
        <location evidence="1 10">Periplasm</location>
    </subcellularLocation>
</comment>
<comment type="similarity">
    <text evidence="2 10">Belongs to the LolA family.</text>
</comment>
<evidence type="ECO:0000256" key="3">
    <source>
        <dbReference type="ARBA" id="ARBA00011245"/>
    </source>
</evidence>
<evidence type="ECO:0000256" key="7">
    <source>
        <dbReference type="ARBA" id="ARBA00022764"/>
    </source>
</evidence>
<sequence length="200" mass="22702" precursor="true">MKKMYGLLFLFFSFSVFASPKDVLNTRLAMNKGFTADFTQKVISPDGEVLMQGKGTVEIARPNMFRWATTSPEENLLVSNGKALWYYTPSLQQVTIYNQQKATAQTPFILLTRNQPSDWDHYKVTQDGNLFTLTSTDKDSTQGVYQIDITGKGIVKDFNVRQQDGQQSLFAFENVKLKTPSVGQFNFTVPKDVQVDDQRN</sequence>
<dbReference type="Proteomes" id="UP000838748">
    <property type="component" value="Unassembled WGS sequence"/>
</dbReference>
<evidence type="ECO:0000313" key="12">
    <source>
        <dbReference type="Proteomes" id="UP000838748"/>
    </source>
</evidence>
<evidence type="ECO:0000256" key="1">
    <source>
        <dbReference type="ARBA" id="ARBA00004418"/>
    </source>
</evidence>
<evidence type="ECO:0000313" key="11">
    <source>
        <dbReference type="EMBL" id="CAH0539409.1"/>
    </source>
</evidence>
<keyword evidence="5 10" id="KW-0813">Transport</keyword>
<comment type="subunit">
    <text evidence="3 10">Monomer.</text>
</comment>
<comment type="function">
    <text evidence="10">Participates in the translocation of lipoproteins from the inner membrane to the outer membrane. Only forms a complex with a lipoprotein if the residue after the N-terminal Cys is not an aspartate (The Asp acts as a targeting signal to indicate that the lipoprotein should stay in the inner membrane).</text>
</comment>
<proteinExistence type="inferred from homology"/>
<comment type="caution">
    <text evidence="11">The sequence shown here is derived from an EMBL/GenBank/DDBJ whole genome shotgun (WGS) entry which is preliminary data.</text>
</comment>
<keyword evidence="7 10" id="KW-0574">Periplasm</keyword>
<dbReference type="Gene3D" id="2.50.20.10">
    <property type="entry name" value="Lipoprotein localisation LolA/LolB/LppX"/>
    <property type="match status" value="1"/>
</dbReference>
<evidence type="ECO:0000256" key="9">
    <source>
        <dbReference type="ARBA" id="ARBA00023186"/>
    </source>
</evidence>
<keyword evidence="6 10" id="KW-0732">Signal</keyword>
<dbReference type="RefSeq" id="WP_237361439.1">
    <property type="nucleotide sequence ID" value="NZ_CAKLDM010000002.1"/>
</dbReference>
<reference evidence="11" key="1">
    <citation type="submission" date="2021-11" db="EMBL/GenBank/DDBJ databases">
        <authorList>
            <person name="Rodrigo-Torres L."/>
            <person name="Arahal R. D."/>
            <person name="Lucena T."/>
        </authorList>
    </citation>
    <scope>NUCLEOTIDE SEQUENCE</scope>
    <source>
        <strain evidence="11">CECT 7928</strain>
    </source>
</reference>
<dbReference type="HAMAP" id="MF_00240">
    <property type="entry name" value="LolA"/>
    <property type="match status" value="1"/>
</dbReference>
<evidence type="ECO:0000256" key="4">
    <source>
        <dbReference type="ARBA" id="ARBA00014035"/>
    </source>
</evidence>
<evidence type="ECO:0000256" key="5">
    <source>
        <dbReference type="ARBA" id="ARBA00022448"/>
    </source>
</evidence>
<feature type="chain" id="PRO_5044914961" description="Outer-membrane lipoprotein carrier protein" evidence="10">
    <location>
        <begin position="19"/>
        <end position="200"/>
    </location>
</feature>
<dbReference type="PANTHER" id="PTHR35869">
    <property type="entry name" value="OUTER-MEMBRANE LIPOPROTEIN CARRIER PROTEIN"/>
    <property type="match status" value="1"/>
</dbReference>
<dbReference type="CDD" id="cd16325">
    <property type="entry name" value="LolA"/>
    <property type="match status" value="1"/>
</dbReference>
<dbReference type="InterPro" id="IPR018323">
    <property type="entry name" value="OM_lipoprot_carrier_LolA_Pbac"/>
</dbReference>
<keyword evidence="8 10" id="KW-0653">Protein transport</keyword>
<keyword evidence="11" id="KW-0449">Lipoprotein</keyword>
<dbReference type="InterPro" id="IPR029046">
    <property type="entry name" value="LolA/LolB/LppX"/>
</dbReference>
<keyword evidence="12" id="KW-1185">Reference proteome</keyword>
<evidence type="ECO:0000256" key="2">
    <source>
        <dbReference type="ARBA" id="ARBA00007615"/>
    </source>
</evidence>
<evidence type="ECO:0000256" key="10">
    <source>
        <dbReference type="HAMAP-Rule" id="MF_00240"/>
    </source>
</evidence>
<organism evidence="11 12">
    <name type="scientific">Vibrio marisflavi CECT 7928</name>
    <dbReference type="NCBI Taxonomy" id="634439"/>
    <lineage>
        <taxon>Bacteria</taxon>
        <taxon>Pseudomonadati</taxon>
        <taxon>Pseudomonadota</taxon>
        <taxon>Gammaproteobacteria</taxon>
        <taxon>Vibrionales</taxon>
        <taxon>Vibrionaceae</taxon>
        <taxon>Vibrio</taxon>
    </lineage>
</organism>
<dbReference type="PANTHER" id="PTHR35869:SF1">
    <property type="entry name" value="OUTER-MEMBRANE LIPOPROTEIN CARRIER PROTEIN"/>
    <property type="match status" value="1"/>
</dbReference>
<dbReference type="InterPro" id="IPR004564">
    <property type="entry name" value="OM_lipoprot_carrier_LolA-like"/>
</dbReference>
<evidence type="ECO:0000256" key="8">
    <source>
        <dbReference type="ARBA" id="ARBA00022927"/>
    </source>
</evidence>
<feature type="signal peptide" evidence="10">
    <location>
        <begin position="1"/>
        <end position="18"/>
    </location>
</feature>
<dbReference type="SUPFAM" id="SSF89392">
    <property type="entry name" value="Prokaryotic lipoproteins and lipoprotein localization factors"/>
    <property type="match status" value="1"/>
</dbReference>
<accession>A0ABN8E5D6</accession>
<dbReference type="EMBL" id="CAKLDM010000002">
    <property type="protein sequence ID" value="CAH0539409.1"/>
    <property type="molecule type" value="Genomic_DNA"/>
</dbReference>
<dbReference type="Pfam" id="PF03548">
    <property type="entry name" value="LolA"/>
    <property type="match status" value="1"/>
</dbReference>
<keyword evidence="9 10" id="KW-0143">Chaperone</keyword>
<dbReference type="NCBIfam" id="TIGR00547">
    <property type="entry name" value="lolA"/>
    <property type="match status" value="1"/>
</dbReference>
<protein>
    <recommendedName>
        <fullName evidence="4 10">Outer-membrane lipoprotein carrier protein</fullName>
    </recommendedName>
</protein>
<evidence type="ECO:0000256" key="6">
    <source>
        <dbReference type="ARBA" id="ARBA00022729"/>
    </source>
</evidence>